<proteinExistence type="predicted"/>
<dbReference type="GO" id="GO:0000323">
    <property type="term" value="C:lytic vacuole"/>
    <property type="evidence" value="ECO:0007669"/>
    <property type="project" value="TreeGrafter"/>
</dbReference>
<sequence length="300" mass="32919">MAEQAKSMASDLFRLNAFYTGGPFCEEVSGSVRAYSWTQLRRLCACEAAVTQRRQELSTLQKAAEQRAEQQRSAVALVRRRQLTEALHGRVERRARAMEEAAGVAEYLGRRVAEASEAGAAASDTADQRRRRISRTAPGLRQERIIVEDLRAMLARQRGRVAADIQQAFPVELRGDAWTVCGLRVGRGGGNQVSEESAAALGIVAWIVEYVARGLGVALRFPPIARAARSAVVAPAGAVEWPLFVARASDRPRQRMAQKLLAVDVEQLLWLFGIGDVDRRALLPNLIQLLMAIEACSFAP</sequence>
<organism evidence="2 3">
    <name type="scientific">Coemansia guatemalensis</name>
    <dbReference type="NCBI Taxonomy" id="2761395"/>
    <lineage>
        <taxon>Eukaryota</taxon>
        <taxon>Fungi</taxon>
        <taxon>Fungi incertae sedis</taxon>
        <taxon>Zoopagomycota</taxon>
        <taxon>Kickxellomycotina</taxon>
        <taxon>Kickxellomycetes</taxon>
        <taxon>Kickxellales</taxon>
        <taxon>Kickxellaceae</taxon>
        <taxon>Coemansia</taxon>
    </lineage>
</organism>
<reference evidence="2" key="1">
    <citation type="submission" date="2022-07" db="EMBL/GenBank/DDBJ databases">
        <title>Phylogenomic reconstructions and comparative analyses of Kickxellomycotina fungi.</title>
        <authorList>
            <person name="Reynolds N.K."/>
            <person name="Stajich J.E."/>
            <person name="Barry K."/>
            <person name="Grigoriev I.V."/>
            <person name="Crous P."/>
            <person name="Smith M.E."/>
        </authorList>
    </citation>
    <scope>NUCLEOTIDE SEQUENCE</scope>
    <source>
        <strain evidence="2">NRRL 1565</strain>
    </source>
</reference>
<dbReference type="AlphaFoldDB" id="A0A9W8HZ41"/>
<accession>A0A9W8HZ41</accession>
<dbReference type="PANTHER" id="PTHR15157">
    <property type="entry name" value="UV RADIATION RESISTANCE-ASSOCIATED GENE PROTEIN"/>
    <property type="match status" value="1"/>
</dbReference>
<dbReference type="PANTHER" id="PTHR15157:SF5">
    <property type="entry name" value="UV RADIATION RESISTANCE-ASSOCIATED GENE PROTEIN"/>
    <property type="match status" value="1"/>
</dbReference>
<dbReference type="GO" id="GO:0000149">
    <property type="term" value="F:SNARE binding"/>
    <property type="evidence" value="ECO:0007669"/>
    <property type="project" value="TreeGrafter"/>
</dbReference>
<dbReference type="Proteomes" id="UP001140094">
    <property type="component" value="Unassembled WGS sequence"/>
</dbReference>
<dbReference type="GO" id="GO:0005768">
    <property type="term" value="C:endosome"/>
    <property type="evidence" value="ECO:0007669"/>
    <property type="project" value="TreeGrafter"/>
</dbReference>
<evidence type="ECO:0000313" key="3">
    <source>
        <dbReference type="Proteomes" id="UP001140094"/>
    </source>
</evidence>
<dbReference type="OrthoDB" id="72772at2759"/>
<gene>
    <name evidence="2" type="ORF">H4R20_002909</name>
</gene>
<comment type="caution">
    <text evidence="2">The sequence shown here is derived from an EMBL/GenBank/DDBJ whole genome shotgun (WGS) entry which is preliminary data.</text>
</comment>
<keyword evidence="3" id="KW-1185">Reference proteome</keyword>
<protein>
    <submittedName>
        <fullName evidence="2">Uncharacterized protein</fullName>
    </submittedName>
</protein>
<dbReference type="EMBL" id="JANBUO010000530">
    <property type="protein sequence ID" value="KAJ2803405.1"/>
    <property type="molecule type" value="Genomic_DNA"/>
</dbReference>
<keyword evidence="1" id="KW-0175">Coiled coil</keyword>
<evidence type="ECO:0000256" key="1">
    <source>
        <dbReference type="ARBA" id="ARBA00023054"/>
    </source>
</evidence>
<dbReference type="GO" id="GO:0035493">
    <property type="term" value="P:SNARE complex assembly"/>
    <property type="evidence" value="ECO:0007669"/>
    <property type="project" value="TreeGrafter"/>
</dbReference>
<name>A0A9W8HZ41_9FUNG</name>
<evidence type="ECO:0000313" key="2">
    <source>
        <dbReference type="EMBL" id="KAJ2803405.1"/>
    </source>
</evidence>